<proteinExistence type="predicted"/>
<keyword evidence="2" id="KW-1185">Reference proteome</keyword>
<name>A0ACD0NN79_9BASI</name>
<dbReference type="EMBL" id="KZ820496">
    <property type="protein sequence ID" value="PWN47225.1"/>
    <property type="molecule type" value="Genomic_DNA"/>
</dbReference>
<reference evidence="1 2" key="1">
    <citation type="journal article" date="2018" name="Mol. Biol. Evol.">
        <title>Broad Genomic Sampling Reveals a Smut Pathogenic Ancestry of the Fungal Clade Ustilaginomycotina.</title>
        <authorList>
            <person name="Kijpornyongpan T."/>
            <person name="Mondo S.J."/>
            <person name="Barry K."/>
            <person name="Sandor L."/>
            <person name="Lee J."/>
            <person name="Lipzen A."/>
            <person name="Pangilinan J."/>
            <person name="LaButti K."/>
            <person name="Hainaut M."/>
            <person name="Henrissat B."/>
            <person name="Grigoriev I.V."/>
            <person name="Spatafora J.W."/>
            <person name="Aime M.C."/>
        </authorList>
    </citation>
    <scope>NUCLEOTIDE SEQUENCE [LARGE SCALE GENOMIC DNA]</scope>
    <source>
        <strain evidence="1 2">SA 807</strain>
    </source>
</reference>
<protein>
    <submittedName>
        <fullName evidence="1">Uncharacterized protein</fullName>
    </submittedName>
</protein>
<evidence type="ECO:0000313" key="1">
    <source>
        <dbReference type="EMBL" id="PWN47225.1"/>
    </source>
</evidence>
<accession>A0ACD0NN79</accession>
<evidence type="ECO:0000313" key="2">
    <source>
        <dbReference type="Proteomes" id="UP000245626"/>
    </source>
</evidence>
<dbReference type="Proteomes" id="UP000245626">
    <property type="component" value="Unassembled WGS sequence"/>
</dbReference>
<organism evidence="1 2">
    <name type="scientific">Violaceomyces palustris</name>
    <dbReference type="NCBI Taxonomy" id="1673888"/>
    <lineage>
        <taxon>Eukaryota</taxon>
        <taxon>Fungi</taxon>
        <taxon>Dikarya</taxon>
        <taxon>Basidiomycota</taxon>
        <taxon>Ustilaginomycotina</taxon>
        <taxon>Ustilaginomycetes</taxon>
        <taxon>Violaceomycetales</taxon>
        <taxon>Violaceomycetaceae</taxon>
        <taxon>Violaceomyces</taxon>
    </lineage>
</organism>
<sequence>MEWIDAIALAWMCWFLFALWYIEFDGGKDVVIWIEWLLLGEKEKGEKVGTKFFRSVVTESVAFEAGDASSVRWVRCGG</sequence>
<gene>
    <name evidence="1" type="ORF">IE53DRAFT_261405</name>
</gene>